<proteinExistence type="predicted"/>
<evidence type="ECO:0000313" key="2">
    <source>
        <dbReference type="Proteomes" id="UP000887566"/>
    </source>
</evidence>
<organism evidence="2 3">
    <name type="scientific">Plectus sambesii</name>
    <dbReference type="NCBI Taxonomy" id="2011161"/>
    <lineage>
        <taxon>Eukaryota</taxon>
        <taxon>Metazoa</taxon>
        <taxon>Ecdysozoa</taxon>
        <taxon>Nematoda</taxon>
        <taxon>Chromadorea</taxon>
        <taxon>Plectida</taxon>
        <taxon>Plectina</taxon>
        <taxon>Plectoidea</taxon>
        <taxon>Plectidae</taxon>
        <taxon>Plectus</taxon>
    </lineage>
</organism>
<dbReference type="AlphaFoldDB" id="A0A914WZA4"/>
<dbReference type="Proteomes" id="UP000887566">
    <property type="component" value="Unplaced"/>
</dbReference>
<sequence>MLRWFPHSHHPGDRHATADRIFSCRYPYGRASFARDRLCSRRAPPPSTPPPLALVANAPPPPPRFIDFASLHPSSGLPTIGLEKERTRCRRLAASRPDHSTPPLSSEPGCGACV</sequence>
<evidence type="ECO:0000256" key="1">
    <source>
        <dbReference type="SAM" id="MobiDB-lite"/>
    </source>
</evidence>
<protein>
    <submittedName>
        <fullName evidence="3">Uncharacterized protein</fullName>
    </submittedName>
</protein>
<dbReference type="WBParaSite" id="PSAMB.scaffold5696size11075.g27141.t1">
    <property type="protein sequence ID" value="PSAMB.scaffold5696size11075.g27141.t1"/>
    <property type="gene ID" value="PSAMB.scaffold5696size11075.g27141"/>
</dbReference>
<feature type="compositionally biased region" description="Pro residues" evidence="1">
    <location>
        <begin position="43"/>
        <end position="59"/>
    </location>
</feature>
<keyword evidence="2" id="KW-1185">Reference proteome</keyword>
<feature type="region of interest" description="Disordered" evidence="1">
    <location>
        <begin position="39"/>
        <end position="59"/>
    </location>
</feature>
<name>A0A914WZA4_9BILA</name>
<reference evidence="3" key="1">
    <citation type="submission" date="2022-11" db="UniProtKB">
        <authorList>
            <consortium name="WormBaseParasite"/>
        </authorList>
    </citation>
    <scope>IDENTIFICATION</scope>
</reference>
<evidence type="ECO:0000313" key="3">
    <source>
        <dbReference type="WBParaSite" id="PSAMB.scaffold5696size11075.g27141.t1"/>
    </source>
</evidence>
<feature type="region of interest" description="Disordered" evidence="1">
    <location>
        <begin position="91"/>
        <end position="114"/>
    </location>
</feature>
<accession>A0A914WZA4</accession>